<dbReference type="Proteomes" id="UP000298277">
    <property type="component" value="Unassembled WGS sequence"/>
</dbReference>
<gene>
    <name evidence="1" type="ORF">EHQ17_07220</name>
</gene>
<organism evidence="1 2">
    <name type="scientific">Leptospira gomenensis</name>
    <dbReference type="NCBI Taxonomy" id="2484974"/>
    <lineage>
        <taxon>Bacteria</taxon>
        <taxon>Pseudomonadati</taxon>
        <taxon>Spirochaetota</taxon>
        <taxon>Spirochaetia</taxon>
        <taxon>Leptospirales</taxon>
        <taxon>Leptospiraceae</taxon>
        <taxon>Leptospira</taxon>
    </lineage>
</organism>
<dbReference type="AlphaFoldDB" id="A0A5F1YCS2"/>
<proteinExistence type="predicted"/>
<dbReference type="EMBL" id="RQFA01000032">
    <property type="protein sequence ID" value="TGK35223.1"/>
    <property type="molecule type" value="Genomic_DNA"/>
</dbReference>
<keyword evidence="2" id="KW-1185">Reference proteome</keyword>
<accession>A0A5F1YCS2</accession>
<comment type="caution">
    <text evidence="1">The sequence shown here is derived from an EMBL/GenBank/DDBJ whole genome shotgun (WGS) entry which is preliminary data.</text>
</comment>
<name>A0A5F1YCS2_9LEPT</name>
<evidence type="ECO:0000313" key="1">
    <source>
        <dbReference type="EMBL" id="TGK35223.1"/>
    </source>
</evidence>
<evidence type="ECO:0008006" key="3">
    <source>
        <dbReference type="Google" id="ProtNLM"/>
    </source>
</evidence>
<sequence>MKFKNTILKNVFRIGIFGVLFFPACGGKRNMTFETVQKGNDLESIPQISVEVFFQFWIKNRKHVKIDVNVRKLFEEERFAYFGKKKFGIFGSESSFFKVERQTLQKEFPGYENFYASDLETYFWNEVLPQNDKQLWISNTTADKSKCGLKYRYFLKDRKITVDPHWDVRNCSELVSLSTRRYRFIYDLKNKRIEEEKVGKKQQNLSDSE</sequence>
<protein>
    <recommendedName>
        <fullName evidence="3">Lipoprotein</fullName>
    </recommendedName>
</protein>
<dbReference type="OrthoDB" id="343889at2"/>
<evidence type="ECO:0000313" key="2">
    <source>
        <dbReference type="Proteomes" id="UP000298277"/>
    </source>
</evidence>
<reference evidence="1" key="1">
    <citation type="journal article" date="2019" name="PLoS Negl. Trop. Dis.">
        <title>Revisiting the worldwide diversity of Leptospira species in the environment.</title>
        <authorList>
            <person name="Vincent A.T."/>
            <person name="Schiettekatte O."/>
            <person name="Bourhy P."/>
            <person name="Veyrier F.J."/>
            <person name="Picardeau M."/>
        </authorList>
    </citation>
    <scope>NUCLEOTIDE SEQUENCE [LARGE SCALE GENOMIC DNA]</scope>
    <source>
        <strain evidence="1">201800299</strain>
    </source>
</reference>
<dbReference type="RefSeq" id="WP_135592476.1">
    <property type="nucleotide sequence ID" value="NZ_RQEZ01000105.1"/>
</dbReference>